<keyword evidence="2" id="KW-0472">Membrane</keyword>
<evidence type="ECO:0000256" key="1">
    <source>
        <dbReference type="SAM" id="MobiDB-lite"/>
    </source>
</evidence>
<comment type="caution">
    <text evidence="4">The sequence shown here is derived from an EMBL/GenBank/DDBJ whole genome shotgun (WGS) entry which is preliminary data.</text>
</comment>
<feature type="transmembrane region" description="Helical" evidence="2">
    <location>
        <begin position="7"/>
        <end position="40"/>
    </location>
</feature>
<evidence type="ECO:0000259" key="3">
    <source>
        <dbReference type="Pfam" id="PF01145"/>
    </source>
</evidence>
<protein>
    <recommendedName>
        <fullName evidence="3">Band 7 domain-containing protein</fullName>
    </recommendedName>
</protein>
<sequence>MQIVWGWFALVAIASLLFTTLLALPLWLGLILALGIWYFIANSIILRVPPLKVAVLENTITGKLRAVGPGLRSKQPWERLHKEKPFVPFKEDTVAIEEAKYDTKESQVVLAGALQYRPDQKLASTYVSLETSTLTKGVNDRAKSIIRNLLMNYTAQEAIGAGKELEQGVSDAFKDKHGKDEIENTYGIEVLHFSIPVLKLDPEVEEARKQEDIESLRRESKKVEQTTIIELVHMLMEEDPTMTFAEAHDRVKMGQGVSKKILDIRGLPQNGGKGPITMLPLDDKD</sequence>
<gene>
    <name evidence="4" type="ORF">A2828_00805</name>
</gene>
<feature type="region of interest" description="Disordered" evidence="1">
    <location>
        <begin position="265"/>
        <end position="285"/>
    </location>
</feature>
<accession>A0A1G2PC88</accession>
<keyword evidence="2" id="KW-1133">Transmembrane helix</keyword>
<dbReference type="Pfam" id="PF01145">
    <property type="entry name" value="Band_7"/>
    <property type="match status" value="1"/>
</dbReference>
<proteinExistence type="predicted"/>
<dbReference type="InterPro" id="IPR001107">
    <property type="entry name" value="Band_7"/>
</dbReference>
<evidence type="ECO:0000313" key="4">
    <source>
        <dbReference type="EMBL" id="OHA45948.1"/>
    </source>
</evidence>
<organism evidence="4 5">
    <name type="scientific">Candidatus Terrybacteria bacterium RIFCSPHIGHO2_01_FULL_43_35</name>
    <dbReference type="NCBI Taxonomy" id="1802361"/>
    <lineage>
        <taxon>Bacteria</taxon>
        <taxon>Candidatus Terryibacteriota</taxon>
    </lineage>
</organism>
<feature type="domain" description="Band 7" evidence="3">
    <location>
        <begin position="47"/>
        <end position="222"/>
    </location>
</feature>
<evidence type="ECO:0000313" key="5">
    <source>
        <dbReference type="Proteomes" id="UP000178869"/>
    </source>
</evidence>
<dbReference type="InterPro" id="IPR036013">
    <property type="entry name" value="Band_7/SPFH_dom_sf"/>
</dbReference>
<dbReference type="AlphaFoldDB" id="A0A1G2PC88"/>
<keyword evidence="2" id="KW-0812">Transmembrane</keyword>
<dbReference type="EMBL" id="MHSR01000024">
    <property type="protein sequence ID" value="OHA45948.1"/>
    <property type="molecule type" value="Genomic_DNA"/>
</dbReference>
<evidence type="ECO:0000256" key="2">
    <source>
        <dbReference type="SAM" id="Phobius"/>
    </source>
</evidence>
<dbReference type="Proteomes" id="UP000178869">
    <property type="component" value="Unassembled WGS sequence"/>
</dbReference>
<name>A0A1G2PC88_9BACT</name>
<dbReference type="Gene3D" id="3.30.479.30">
    <property type="entry name" value="Band 7 domain"/>
    <property type="match status" value="1"/>
</dbReference>
<reference evidence="4 5" key="1">
    <citation type="journal article" date="2016" name="Nat. Commun.">
        <title>Thousands of microbial genomes shed light on interconnected biogeochemical processes in an aquifer system.</title>
        <authorList>
            <person name="Anantharaman K."/>
            <person name="Brown C.T."/>
            <person name="Hug L.A."/>
            <person name="Sharon I."/>
            <person name="Castelle C.J."/>
            <person name="Probst A.J."/>
            <person name="Thomas B.C."/>
            <person name="Singh A."/>
            <person name="Wilkins M.J."/>
            <person name="Karaoz U."/>
            <person name="Brodie E.L."/>
            <person name="Williams K.H."/>
            <person name="Hubbard S.S."/>
            <person name="Banfield J.F."/>
        </authorList>
    </citation>
    <scope>NUCLEOTIDE SEQUENCE [LARGE SCALE GENOMIC DNA]</scope>
</reference>